<gene>
    <name evidence="2" type="ORF">SAMN05421823_11832</name>
</gene>
<dbReference type="EMBL" id="FNFO01000018">
    <property type="protein sequence ID" value="SDM64843.1"/>
    <property type="molecule type" value="Genomic_DNA"/>
</dbReference>
<keyword evidence="3" id="KW-1185">Reference proteome</keyword>
<organism evidence="2 3">
    <name type="scientific">Catalinimonas alkaloidigena</name>
    <dbReference type="NCBI Taxonomy" id="1075417"/>
    <lineage>
        <taxon>Bacteria</taxon>
        <taxon>Pseudomonadati</taxon>
        <taxon>Bacteroidota</taxon>
        <taxon>Cytophagia</taxon>
        <taxon>Cytophagales</taxon>
        <taxon>Catalimonadaceae</taxon>
        <taxon>Catalinimonas</taxon>
    </lineage>
</organism>
<dbReference type="AlphaFoldDB" id="A0A1G9UYA2"/>
<keyword evidence="1" id="KW-0732">Signal</keyword>
<accession>A0A1G9UYA2</accession>
<reference evidence="2 3" key="1">
    <citation type="submission" date="2016-10" db="EMBL/GenBank/DDBJ databases">
        <authorList>
            <person name="de Groot N.N."/>
        </authorList>
    </citation>
    <scope>NUCLEOTIDE SEQUENCE [LARGE SCALE GENOMIC DNA]</scope>
    <source>
        <strain evidence="2 3">DSM 25186</strain>
    </source>
</reference>
<evidence type="ECO:0000313" key="2">
    <source>
        <dbReference type="EMBL" id="SDM64843.1"/>
    </source>
</evidence>
<evidence type="ECO:0000256" key="1">
    <source>
        <dbReference type="SAM" id="SignalP"/>
    </source>
</evidence>
<dbReference type="RefSeq" id="WP_089688502.1">
    <property type="nucleotide sequence ID" value="NZ_FNFO01000018.1"/>
</dbReference>
<evidence type="ECO:0000313" key="3">
    <source>
        <dbReference type="Proteomes" id="UP000198510"/>
    </source>
</evidence>
<protein>
    <submittedName>
        <fullName evidence="2">Uncharacterized protein</fullName>
    </submittedName>
</protein>
<dbReference type="PROSITE" id="PS51257">
    <property type="entry name" value="PROKAR_LIPOPROTEIN"/>
    <property type="match status" value="1"/>
</dbReference>
<sequence>MRKTSSLIIGGCLLLAGACASPQERATTQLADSLYRAFCRSAGDTSVYEPLSTAVVDTLTVGENARRQLAQLPAGLGHRRQHYVGQQRDPRVLLVHYQHVARHRLASGETVKSTFYVDIDTLGRVVYMTLDPSRVVESLP</sequence>
<proteinExistence type="predicted"/>
<dbReference type="Proteomes" id="UP000198510">
    <property type="component" value="Unassembled WGS sequence"/>
</dbReference>
<feature type="chain" id="PRO_5011701742" evidence="1">
    <location>
        <begin position="21"/>
        <end position="140"/>
    </location>
</feature>
<feature type="signal peptide" evidence="1">
    <location>
        <begin position="1"/>
        <end position="20"/>
    </location>
</feature>
<name>A0A1G9UYA2_9BACT</name>